<sequence length="114" mass="13140">MAINPREVDDMRKHSVWIIELLLHLLFPARGRHRSADVAPVAEHPDTPTLTLPRIPAEEGPLRGEDVAFLRPYVLTPQERQERRSQRARRRALWLATYGVEAGPRWIHGVEVAR</sequence>
<feature type="region of interest" description="Disordered" evidence="1">
    <location>
        <begin position="38"/>
        <end position="59"/>
    </location>
</feature>
<dbReference type="Proteomes" id="UP000292452">
    <property type="component" value="Unassembled WGS sequence"/>
</dbReference>
<proteinExistence type="predicted"/>
<gene>
    <name evidence="2" type="ORF">EYS09_13850</name>
</gene>
<dbReference type="AlphaFoldDB" id="A0A4Q9HX04"/>
<organism evidence="2 3">
    <name type="scientific">Streptomyces kasugaensis</name>
    <dbReference type="NCBI Taxonomy" id="1946"/>
    <lineage>
        <taxon>Bacteria</taxon>
        <taxon>Bacillati</taxon>
        <taxon>Actinomycetota</taxon>
        <taxon>Actinomycetes</taxon>
        <taxon>Kitasatosporales</taxon>
        <taxon>Streptomycetaceae</taxon>
        <taxon>Streptomyces</taxon>
    </lineage>
</organism>
<evidence type="ECO:0000313" key="3">
    <source>
        <dbReference type="Proteomes" id="UP000292452"/>
    </source>
</evidence>
<accession>A0A4Q9HX04</accession>
<keyword evidence="3" id="KW-1185">Reference proteome</keyword>
<name>A0A4Q9HX04_STRKA</name>
<protein>
    <submittedName>
        <fullName evidence="2">Uncharacterized protein</fullName>
    </submittedName>
</protein>
<dbReference type="EMBL" id="SIXH01000098">
    <property type="protein sequence ID" value="TBO59089.1"/>
    <property type="molecule type" value="Genomic_DNA"/>
</dbReference>
<evidence type="ECO:0000313" key="2">
    <source>
        <dbReference type="EMBL" id="TBO59089.1"/>
    </source>
</evidence>
<evidence type="ECO:0000256" key="1">
    <source>
        <dbReference type="SAM" id="MobiDB-lite"/>
    </source>
</evidence>
<comment type="caution">
    <text evidence="2">The sequence shown here is derived from an EMBL/GenBank/DDBJ whole genome shotgun (WGS) entry which is preliminary data.</text>
</comment>
<dbReference type="RefSeq" id="WP_131123410.1">
    <property type="nucleotide sequence ID" value="NZ_SIXH01000098.1"/>
</dbReference>
<reference evidence="2 3" key="1">
    <citation type="submission" date="2019-02" db="EMBL/GenBank/DDBJ databases">
        <title>Draft Genome Sequence of Streptomyces sp. AM-2504, identified by 16S rRNA comparative analysis as a Streptomyces Kasugaensis strain.</title>
        <authorList>
            <person name="Napolioni V."/>
            <person name="Giuliodori A.M."/>
            <person name="Spurio R."/>
            <person name="Fabbretti A."/>
        </authorList>
    </citation>
    <scope>NUCLEOTIDE SEQUENCE [LARGE SCALE GENOMIC DNA]</scope>
    <source>
        <strain evidence="2 3">AM-2504</strain>
    </source>
</reference>